<name>A0AAD7RYL8_9TELE</name>
<feature type="region of interest" description="Disordered" evidence="1">
    <location>
        <begin position="472"/>
        <end position="493"/>
    </location>
</feature>
<evidence type="ECO:0000313" key="2">
    <source>
        <dbReference type="EMBL" id="KAJ8392776.1"/>
    </source>
</evidence>
<feature type="region of interest" description="Disordered" evidence="1">
    <location>
        <begin position="633"/>
        <end position="768"/>
    </location>
</feature>
<feature type="compositionally biased region" description="Low complexity" evidence="1">
    <location>
        <begin position="444"/>
        <end position="454"/>
    </location>
</feature>
<feature type="region of interest" description="Disordered" evidence="1">
    <location>
        <begin position="243"/>
        <end position="265"/>
    </location>
</feature>
<feature type="compositionally biased region" description="Low complexity" evidence="1">
    <location>
        <begin position="361"/>
        <end position="370"/>
    </location>
</feature>
<comment type="caution">
    <text evidence="2">The sequence shown here is derived from an EMBL/GenBank/DDBJ whole genome shotgun (WGS) entry which is preliminary data.</text>
</comment>
<protein>
    <submittedName>
        <fullName evidence="2">Uncharacterized protein</fullName>
    </submittedName>
</protein>
<dbReference type="AlphaFoldDB" id="A0AAD7RYL8"/>
<feature type="region of interest" description="Disordered" evidence="1">
    <location>
        <begin position="353"/>
        <end position="454"/>
    </location>
</feature>
<feature type="region of interest" description="Disordered" evidence="1">
    <location>
        <begin position="121"/>
        <end position="192"/>
    </location>
</feature>
<dbReference type="Proteomes" id="UP001221898">
    <property type="component" value="Unassembled WGS sequence"/>
</dbReference>
<gene>
    <name evidence="2" type="ORF">AAFF_G00072600</name>
</gene>
<reference evidence="2" key="1">
    <citation type="journal article" date="2023" name="Science">
        <title>Genome structures resolve the early diversification of teleost fishes.</title>
        <authorList>
            <person name="Parey E."/>
            <person name="Louis A."/>
            <person name="Montfort J."/>
            <person name="Bouchez O."/>
            <person name="Roques C."/>
            <person name="Iampietro C."/>
            <person name="Lluch J."/>
            <person name="Castinel A."/>
            <person name="Donnadieu C."/>
            <person name="Desvignes T."/>
            <person name="Floi Bucao C."/>
            <person name="Jouanno E."/>
            <person name="Wen M."/>
            <person name="Mejri S."/>
            <person name="Dirks R."/>
            <person name="Jansen H."/>
            <person name="Henkel C."/>
            <person name="Chen W.J."/>
            <person name="Zahm M."/>
            <person name="Cabau C."/>
            <person name="Klopp C."/>
            <person name="Thompson A.W."/>
            <person name="Robinson-Rechavi M."/>
            <person name="Braasch I."/>
            <person name="Lecointre G."/>
            <person name="Bobe J."/>
            <person name="Postlethwait J.H."/>
            <person name="Berthelot C."/>
            <person name="Roest Crollius H."/>
            <person name="Guiguen Y."/>
        </authorList>
    </citation>
    <scope>NUCLEOTIDE SEQUENCE</scope>
    <source>
        <strain evidence="2">NC1722</strain>
    </source>
</reference>
<accession>A0AAD7RYL8</accession>
<feature type="compositionally biased region" description="Basic and acidic residues" evidence="1">
    <location>
        <begin position="371"/>
        <end position="390"/>
    </location>
</feature>
<dbReference type="EMBL" id="JAINUG010000143">
    <property type="protein sequence ID" value="KAJ8392776.1"/>
    <property type="molecule type" value="Genomic_DNA"/>
</dbReference>
<feature type="compositionally biased region" description="Acidic residues" evidence="1">
    <location>
        <begin position="169"/>
        <end position="191"/>
    </location>
</feature>
<evidence type="ECO:0000313" key="3">
    <source>
        <dbReference type="Proteomes" id="UP001221898"/>
    </source>
</evidence>
<keyword evidence="3" id="KW-1185">Reference proteome</keyword>
<proteinExistence type="predicted"/>
<feature type="compositionally biased region" description="Basic residues" evidence="1">
    <location>
        <begin position="17"/>
        <end position="40"/>
    </location>
</feature>
<sequence length="768" mass="81252">MFSRNRVNGQDGTGILQHKKTKKKDLAKKRTQSSKVAHGLRSKIHKFLQGPGEHSARDSHRSPAEIERDMFVCGIKRDPSSGEFSVLRVPNGGGHAAVPTASCIGEVELNREGYVKIPCTIQNNGLRPGRRASDGNGSGVAGGFDEGEAQSATSEGEESVVSALNSAVGEEEDDDEEEEEEEDEQQEETSDIVDHILKELRGINKIQEEISDLRQYLTSVRGSVDEVSSCVDAVLSEIEGLRSGASAGPSCPQRPSSHCGSMGREDFPPATLGTISGSMSQCYSWGKDSKLTSSQCSPLRRPISAPQTASLTSSTGVRSNSDVCELGDHDVSDQSSDLPCLGARKASLGYFERQDGQDCPSTSSHSSAHSSKSDGSESRKADGFCPRQEHLGSNGWAAVGMPHSASGEAGWSEDDGYSRQNSTEEGENFGETDNWDRYGGGETSSTPGQSSLSSSEHLSLLFGRHYNSPSSSSSLADWRSGGPPPHNVGVSAKNGQLLTPNLECECTASCPYSRSSGYHTGEAYADEIGSAPSGSLSHNSTIVFTDCEDYCQEVYSSCELCPATDAPYMGSVESEEKAWAKLAEPGEEDGPHLDLGSYGLDPGDAEPNMGFNVKRIGKAVLTFKSALKGALKKLEGTGPQGPSDEDEGEDGFLASPAKPPWAETSQGDTEGEVSLASDHYLSEAQQEVCSDASLSLDGGLEEPRFSPILPEKQGSWDATPSHPAPLGSPTIDGETQPDEEHPNAECPQAQPCTGGTKPAGGAPTQMPQ</sequence>
<feature type="compositionally biased region" description="Polar residues" evidence="1">
    <location>
        <begin position="305"/>
        <end position="319"/>
    </location>
</feature>
<feature type="region of interest" description="Disordered" evidence="1">
    <location>
        <begin position="1"/>
        <end position="40"/>
    </location>
</feature>
<feature type="compositionally biased region" description="Polar residues" evidence="1">
    <location>
        <begin position="1"/>
        <end position="10"/>
    </location>
</feature>
<organism evidence="2 3">
    <name type="scientific">Aldrovandia affinis</name>
    <dbReference type="NCBI Taxonomy" id="143900"/>
    <lineage>
        <taxon>Eukaryota</taxon>
        <taxon>Metazoa</taxon>
        <taxon>Chordata</taxon>
        <taxon>Craniata</taxon>
        <taxon>Vertebrata</taxon>
        <taxon>Euteleostomi</taxon>
        <taxon>Actinopterygii</taxon>
        <taxon>Neopterygii</taxon>
        <taxon>Teleostei</taxon>
        <taxon>Notacanthiformes</taxon>
        <taxon>Halosauridae</taxon>
        <taxon>Aldrovandia</taxon>
    </lineage>
</organism>
<feature type="region of interest" description="Disordered" evidence="1">
    <location>
        <begin position="296"/>
        <end position="319"/>
    </location>
</feature>
<feature type="compositionally biased region" description="Low complexity" evidence="1">
    <location>
        <begin position="753"/>
        <end position="768"/>
    </location>
</feature>
<evidence type="ECO:0000256" key="1">
    <source>
        <dbReference type="SAM" id="MobiDB-lite"/>
    </source>
</evidence>